<dbReference type="InterPro" id="IPR034151">
    <property type="entry name" value="TOPRIM_DnaG_bac"/>
</dbReference>
<dbReference type="GO" id="GO:0006269">
    <property type="term" value="P:DNA replication, synthesis of primer"/>
    <property type="evidence" value="ECO:0007669"/>
    <property type="project" value="TreeGrafter"/>
</dbReference>
<dbReference type="Pfam" id="PF13662">
    <property type="entry name" value="Toprim_4"/>
    <property type="match status" value="1"/>
</dbReference>
<organism evidence="2 3">
    <name type="scientific">Klebsiella pneumoniae</name>
    <dbReference type="NCBI Taxonomy" id="573"/>
    <lineage>
        <taxon>Bacteria</taxon>
        <taxon>Pseudomonadati</taxon>
        <taxon>Pseudomonadota</taxon>
        <taxon>Gammaproteobacteria</taxon>
        <taxon>Enterobacterales</taxon>
        <taxon>Enterobacteriaceae</taxon>
        <taxon>Klebsiella/Raoultella group</taxon>
        <taxon>Klebsiella</taxon>
        <taxon>Klebsiella pneumoniae complex</taxon>
    </lineage>
</organism>
<dbReference type="GO" id="GO:0016779">
    <property type="term" value="F:nucleotidyltransferase activity"/>
    <property type="evidence" value="ECO:0007669"/>
    <property type="project" value="UniProtKB-KW"/>
</dbReference>
<dbReference type="CDD" id="cd03364">
    <property type="entry name" value="TOPRIM_DnaG_primases"/>
    <property type="match status" value="1"/>
</dbReference>
<feature type="domain" description="Toprim" evidence="1">
    <location>
        <begin position="14"/>
        <end position="54"/>
    </location>
</feature>
<dbReference type="Proteomes" id="UP000254799">
    <property type="component" value="Unassembled WGS sequence"/>
</dbReference>
<dbReference type="SUPFAM" id="SSF56731">
    <property type="entry name" value="DNA primase core"/>
    <property type="match status" value="1"/>
</dbReference>
<reference evidence="2 3" key="1">
    <citation type="submission" date="2018-06" db="EMBL/GenBank/DDBJ databases">
        <authorList>
            <consortium name="Pathogen Informatics"/>
            <person name="Doyle S."/>
        </authorList>
    </citation>
    <scope>NUCLEOTIDE SEQUENCE [LARGE SCALE GENOMIC DNA]</scope>
    <source>
        <strain evidence="2 3">NCTC8849</strain>
    </source>
</reference>
<keyword evidence="2" id="KW-0548">Nucleotidyltransferase</keyword>
<gene>
    <name evidence="2" type="primary">dnaG_2</name>
    <name evidence="2" type="ORF">NCTC8849_05432</name>
</gene>
<dbReference type="InterPro" id="IPR006171">
    <property type="entry name" value="TOPRIM_dom"/>
</dbReference>
<dbReference type="InterPro" id="IPR050219">
    <property type="entry name" value="DnaG_primase"/>
</dbReference>
<protein>
    <submittedName>
        <fullName evidence="2">DNA primase</fullName>
        <ecNumber evidence="2">2.7.7.-</ecNumber>
    </submittedName>
</protein>
<keyword evidence="2" id="KW-0808">Transferase</keyword>
<evidence type="ECO:0000313" key="3">
    <source>
        <dbReference type="Proteomes" id="UP000254799"/>
    </source>
</evidence>
<name>A0A377WPI3_KLEPN</name>
<accession>A0A377WPI3</accession>
<dbReference type="PANTHER" id="PTHR30313">
    <property type="entry name" value="DNA PRIMASE"/>
    <property type="match status" value="1"/>
</dbReference>
<dbReference type="EC" id="2.7.7.-" evidence="2"/>
<dbReference type="Gene3D" id="3.40.1360.10">
    <property type="match status" value="1"/>
</dbReference>
<dbReference type="EMBL" id="UGLC01000002">
    <property type="protein sequence ID" value="STT56770.1"/>
    <property type="molecule type" value="Genomic_DNA"/>
</dbReference>
<evidence type="ECO:0000313" key="2">
    <source>
        <dbReference type="EMBL" id="STT56770.1"/>
    </source>
</evidence>
<dbReference type="PROSITE" id="PS50880">
    <property type="entry name" value="TOPRIM"/>
    <property type="match status" value="1"/>
</dbReference>
<dbReference type="AlphaFoldDB" id="A0A377WPI3"/>
<proteinExistence type="predicted"/>
<evidence type="ECO:0000259" key="1">
    <source>
        <dbReference type="PROSITE" id="PS50880"/>
    </source>
</evidence>
<sequence>MACMKRQQDNPEPPRLLVVEGYMDVVALAQYDINYAVASLGTSTTADHISCCSG</sequence>
<dbReference type="PANTHER" id="PTHR30313:SF2">
    <property type="entry name" value="DNA PRIMASE"/>
    <property type="match status" value="1"/>
</dbReference>
<dbReference type="GO" id="GO:0005737">
    <property type="term" value="C:cytoplasm"/>
    <property type="evidence" value="ECO:0007669"/>
    <property type="project" value="TreeGrafter"/>
</dbReference>